<keyword evidence="1" id="KW-0805">Transcription regulation</keyword>
<dbReference type="Pfam" id="PF01022">
    <property type="entry name" value="HTH_5"/>
    <property type="match status" value="1"/>
</dbReference>
<evidence type="ECO:0000313" key="5">
    <source>
        <dbReference type="EMBL" id="XCN14029.1"/>
    </source>
</evidence>
<accession>A0AAU8KG99</accession>
<dbReference type="PANTHER" id="PTHR43132:SF8">
    <property type="entry name" value="HTH-TYPE TRANSCRIPTIONAL REGULATOR KMTR"/>
    <property type="match status" value="1"/>
</dbReference>
<evidence type="ECO:0000259" key="4">
    <source>
        <dbReference type="SMART" id="SM00418"/>
    </source>
</evidence>
<reference evidence="5" key="1">
    <citation type="submission" date="2023-10" db="EMBL/GenBank/DDBJ databases">
        <title>Complete genome sequence of Streptomyces sp. JL1001.</title>
        <authorList>
            <person name="Jiang L."/>
        </authorList>
    </citation>
    <scope>NUCLEOTIDE SEQUENCE</scope>
    <source>
        <strain evidence="5">JL1001</strain>
    </source>
</reference>
<keyword evidence="3" id="KW-0804">Transcription</keyword>
<proteinExistence type="predicted"/>
<evidence type="ECO:0000256" key="1">
    <source>
        <dbReference type="ARBA" id="ARBA00023015"/>
    </source>
</evidence>
<dbReference type="Gene3D" id="1.10.10.10">
    <property type="entry name" value="Winged helix-like DNA-binding domain superfamily/Winged helix DNA-binding domain"/>
    <property type="match status" value="1"/>
</dbReference>
<dbReference type="EMBL" id="CP136798">
    <property type="protein sequence ID" value="XCN14029.1"/>
    <property type="molecule type" value="Genomic_DNA"/>
</dbReference>
<dbReference type="InterPro" id="IPR036390">
    <property type="entry name" value="WH_DNA-bd_sf"/>
</dbReference>
<gene>
    <name evidence="5" type="ORF">R1Y80_10315</name>
</gene>
<dbReference type="GO" id="GO:0003700">
    <property type="term" value="F:DNA-binding transcription factor activity"/>
    <property type="evidence" value="ECO:0007669"/>
    <property type="project" value="InterPro"/>
</dbReference>
<dbReference type="InterPro" id="IPR001845">
    <property type="entry name" value="HTH_ArsR_DNA-bd_dom"/>
</dbReference>
<evidence type="ECO:0000256" key="2">
    <source>
        <dbReference type="ARBA" id="ARBA00023125"/>
    </source>
</evidence>
<dbReference type="InterPro" id="IPR051011">
    <property type="entry name" value="Metal_resp_trans_reg"/>
</dbReference>
<dbReference type="InterPro" id="IPR036388">
    <property type="entry name" value="WH-like_DNA-bd_sf"/>
</dbReference>
<sequence length="230" mass="24794">MYKRLRAKQGPLSSAPTPADFWQAALAPYWRRVLAYCEAESEARGRLVMRGGVEQLFATLGRRVTWEGRVLILHDGPDEHVRLGGHGLVLSPSVFLAHRPARLFRDPLRPQAALVFSAPPDGEQSGVLWDETSLPSGALGTLVGQTRAAALQELRVSCTTGQLADRLGVSAPCVSQHTAVLRQSGLITTRRVRNTVVHTVTALGMALLEGKVALPAPVPERCDTPSLVTA</sequence>
<dbReference type="InterPro" id="IPR011991">
    <property type="entry name" value="ArsR-like_HTH"/>
</dbReference>
<evidence type="ECO:0000256" key="3">
    <source>
        <dbReference type="ARBA" id="ARBA00023163"/>
    </source>
</evidence>
<dbReference type="PANTHER" id="PTHR43132">
    <property type="entry name" value="ARSENICAL RESISTANCE OPERON REPRESSOR ARSR-RELATED"/>
    <property type="match status" value="1"/>
</dbReference>
<feature type="domain" description="HTH arsR-type" evidence="4">
    <location>
        <begin position="137"/>
        <end position="208"/>
    </location>
</feature>
<name>A0AAU8KG99_9ACTN</name>
<dbReference type="GO" id="GO:0003677">
    <property type="term" value="F:DNA binding"/>
    <property type="evidence" value="ECO:0007669"/>
    <property type="project" value="UniProtKB-KW"/>
</dbReference>
<dbReference type="CDD" id="cd00090">
    <property type="entry name" value="HTH_ARSR"/>
    <property type="match status" value="1"/>
</dbReference>
<protein>
    <submittedName>
        <fullName evidence="5">Winged helix-turn-helix domain-containing protein</fullName>
    </submittedName>
</protein>
<organism evidence="5">
    <name type="scientific">Streptomyces sp. JL1001</name>
    <dbReference type="NCBI Taxonomy" id="3078227"/>
    <lineage>
        <taxon>Bacteria</taxon>
        <taxon>Bacillati</taxon>
        <taxon>Actinomycetota</taxon>
        <taxon>Actinomycetes</taxon>
        <taxon>Kitasatosporales</taxon>
        <taxon>Streptomycetaceae</taxon>
        <taxon>Streptomyces</taxon>
    </lineage>
</organism>
<dbReference type="SUPFAM" id="SSF46785">
    <property type="entry name" value="Winged helix' DNA-binding domain"/>
    <property type="match status" value="1"/>
</dbReference>
<dbReference type="SMART" id="SM00418">
    <property type="entry name" value="HTH_ARSR"/>
    <property type="match status" value="1"/>
</dbReference>
<keyword evidence="2" id="KW-0238">DNA-binding</keyword>
<dbReference type="RefSeq" id="WP_354596884.1">
    <property type="nucleotide sequence ID" value="NZ_CP136798.1"/>
</dbReference>
<dbReference type="AlphaFoldDB" id="A0AAU8KG99"/>